<dbReference type="PANTHER" id="PTHR43819:SF1">
    <property type="entry name" value="ARCHAEAL-TYPE GLUTAMATE SYNTHASE [NADPH]"/>
    <property type="match status" value="1"/>
</dbReference>
<dbReference type="EMBL" id="RAXZ01000016">
    <property type="protein sequence ID" value="RKG51144.1"/>
    <property type="molecule type" value="Genomic_DNA"/>
</dbReference>
<feature type="transmembrane region" description="Helical" evidence="3">
    <location>
        <begin position="52"/>
        <end position="73"/>
    </location>
</feature>
<dbReference type="GO" id="GO:0006537">
    <property type="term" value="P:glutamate biosynthetic process"/>
    <property type="evidence" value="ECO:0007669"/>
    <property type="project" value="InterPro"/>
</dbReference>
<dbReference type="SUPFAM" id="SSF51395">
    <property type="entry name" value="FMN-linked oxidoreductases"/>
    <property type="match status" value="1"/>
</dbReference>
<sequence>MPSPTQSIRHKLLNTFFSRHSIWFLCIFICLLVTSFHIGYEPRYIYYFVPKTLLNSVWVITAILSLIGLYDVLQNKHSILKNYPIMGHFRFLFEEFRPEIRQYFIEADQDALPFSRMQRSLVYQRAKNENADKPFGSILDVYQDNYRFITHSLSPCKPANPANFRISIGGPQCTQPYSASILNISAMSFGSLSANAIRALNKGAQMGQFYHDTGEGSISPYHLEHGGDIVWELGSGYFGCRTLDGQFDPVRFAEQAKLPQVKMIEIKLSQGAKPGHGGILPKDKISAEIAQIRGVSRDHDCVSPSSHPAFSTPLELMHFIQQLRELSNGKPVGFKLCLGQPWQFMGIVKAMLQTQILPDFIVVDGSEGGTGAAPVELINYMGTPLREGLLFVHNSLVGAGLRDKIKIGASGKIISAFDISSTMAIGADWVNSARGFMFAVGCIQAQSCHTNQCPVGVATQDPDRQKAIHVPTKAERVYNFHKNTLHGLSEMLASAGLSHPADLKAHHLAQRINDREIKNYAQLHFWLKEGELLHCENKDQENFYYRMWNMASAERF</sequence>
<evidence type="ECO:0000313" key="5">
    <source>
        <dbReference type="EMBL" id="RKG51144.1"/>
    </source>
</evidence>
<protein>
    <submittedName>
        <fullName evidence="5">FMN-binding glutamate synthase family protein</fullName>
    </submittedName>
</protein>
<evidence type="ECO:0000313" key="6">
    <source>
        <dbReference type="Proteomes" id="UP000281084"/>
    </source>
</evidence>
<dbReference type="InterPro" id="IPR024188">
    <property type="entry name" value="GltB"/>
</dbReference>
<dbReference type="GO" id="GO:0015930">
    <property type="term" value="F:glutamate synthase activity"/>
    <property type="evidence" value="ECO:0007669"/>
    <property type="project" value="InterPro"/>
</dbReference>
<dbReference type="PANTHER" id="PTHR43819">
    <property type="entry name" value="ARCHAEAL-TYPE GLUTAMATE SYNTHASE [NADPH]"/>
    <property type="match status" value="1"/>
</dbReference>
<dbReference type="PIRSF" id="PIRSF500060">
    <property type="entry name" value="UCP500060"/>
    <property type="match status" value="1"/>
</dbReference>
<dbReference type="PIRSF" id="PIRSF006429">
    <property type="entry name" value="GOGAT_lg_2"/>
    <property type="match status" value="1"/>
</dbReference>
<dbReference type="InterPro" id="IPR027283">
    <property type="entry name" value="YerD"/>
</dbReference>
<name>A0A3A8G861_9GAMM</name>
<gene>
    <name evidence="5" type="ORF">D7V64_11600</name>
</gene>
<dbReference type="FunFam" id="3.20.20.70:FF:000156">
    <property type="entry name" value="Glutamate synthase domain protein"/>
    <property type="match status" value="1"/>
</dbReference>
<feature type="transmembrane region" description="Helical" evidence="3">
    <location>
        <begin position="21"/>
        <end position="40"/>
    </location>
</feature>
<organism evidence="5 6">
    <name type="scientific">Acinetobacter cumulans</name>
    <dbReference type="NCBI Taxonomy" id="2136182"/>
    <lineage>
        <taxon>Bacteria</taxon>
        <taxon>Pseudomonadati</taxon>
        <taxon>Pseudomonadota</taxon>
        <taxon>Gammaproteobacteria</taxon>
        <taxon>Moraxellales</taxon>
        <taxon>Moraxellaceae</taxon>
        <taxon>Acinetobacter</taxon>
    </lineage>
</organism>
<dbReference type="Proteomes" id="UP000281084">
    <property type="component" value="Unassembled WGS sequence"/>
</dbReference>
<dbReference type="RefSeq" id="WP_120367782.1">
    <property type="nucleotide sequence ID" value="NZ_RAXZ01000016.1"/>
</dbReference>
<proteinExistence type="inferred from homology"/>
<keyword evidence="3" id="KW-0472">Membrane</keyword>
<keyword evidence="3" id="KW-0812">Transmembrane</keyword>
<evidence type="ECO:0000256" key="2">
    <source>
        <dbReference type="PIRNR" id="PIRNR006429"/>
    </source>
</evidence>
<keyword evidence="3" id="KW-1133">Transmembrane helix</keyword>
<dbReference type="Gene3D" id="3.20.20.70">
    <property type="entry name" value="Aldolase class I"/>
    <property type="match status" value="1"/>
</dbReference>
<dbReference type="Pfam" id="PF01645">
    <property type="entry name" value="Glu_synthase"/>
    <property type="match status" value="1"/>
</dbReference>
<dbReference type="InterPro" id="IPR013785">
    <property type="entry name" value="Aldolase_TIM"/>
</dbReference>
<dbReference type="CDD" id="cd02808">
    <property type="entry name" value="GltS_FMN"/>
    <property type="match status" value="1"/>
</dbReference>
<dbReference type="InterPro" id="IPR002932">
    <property type="entry name" value="Glu_synthdom"/>
</dbReference>
<evidence type="ECO:0000259" key="4">
    <source>
        <dbReference type="Pfam" id="PF01645"/>
    </source>
</evidence>
<feature type="domain" description="Glutamate synthase" evidence="4">
    <location>
        <begin position="182"/>
        <end position="497"/>
    </location>
</feature>
<accession>A0A3A8G861</accession>
<comment type="similarity">
    <text evidence="1 2">Belongs to the glutamate synthase family.</text>
</comment>
<comment type="caution">
    <text evidence="5">The sequence shown here is derived from an EMBL/GenBank/DDBJ whole genome shotgun (WGS) entry which is preliminary data.</text>
</comment>
<evidence type="ECO:0000256" key="3">
    <source>
        <dbReference type="SAM" id="Phobius"/>
    </source>
</evidence>
<dbReference type="AlphaFoldDB" id="A0A3A8G861"/>
<reference evidence="5 6" key="1">
    <citation type="submission" date="2018-09" db="EMBL/GenBank/DDBJ databases">
        <title>The draft genome of Acinetobacter spp. strains.</title>
        <authorList>
            <person name="Qin J."/>
            <person name="Feng Y."/>
            <person name="Zong Z."/>
        </authorList>
    </citation>
    <scope>NUCLEOTIDE SEQUENCE [LARGE SCALE GENOMIC DNA]</scope>
    <source>
        <strain evidence="5 6">WCHAc060002</strain>
    </source>
</reference>
<evidence type="ECO:0000256" key="1">
    <source>
        <dbReference type="ARBA" id="ARBA00009716"/>
    </source>
</evidence>